<name>A0A841C1Q6_9ACTN</name>
<accession>A0A841C1Q6</accession>
<gene>
    <name evidence="1" type="ORF">F4553_006235</name>
</gene>
<dbReference type="AlphaFoldDB" id="A0A841C1Q6"/>
<reference evidence="1 2" key="1">
    <citation type="submission" date="2020-08" db="EMBL/GenBank/DDBJ databases">
        <title>Sequencing the genomes of 1000 actinobacteria strains.</title>
        <authorList>
            <person name="Klenk H.-P."/>
        </authorList>
    </citation>
    <scope>NUCLEOTIDE SEQUENCE [LARGE SCALE GENOMIC DNA]</scope>
    <source>
        <strain evidence="1 2">DSM 45362</strain>
    </source>
</reference>
<evidence type="ECO:0000313" key="2">
    <source>
        <dbReference type="Proteomes" id="UP000587527"/>
    </source>
</evidence>
<evidence type="ECO:0000313" key="1">
    <source>
        <dbReference type="EMBL" id="MBB5872801.1"/>
    </source>
</evidence>
<proteinExistence type="predicted"/>
<dbReference type="RefSeq" id="WP_184842984.1">
    <property type="nucleotide sequence ID" value="NZ_JACHMN010000003.1"/>
</dbReference>
<sequence>MIVPRYRVDELRDLRDRMLAIPTTLPDGYITLADMVARAVVCCRPITVAELKPGHALAISARADLEAALACLNEASVVLGRAGSGDAHDAAVHALRRLTAAVDKVAAGDLTAPFRWDLDLIAEAVDRLNPVLDQGRRAMTEVLSGIGGVYSIDLPDPVSFERARAVAVAGACDCVEAYEHFDQLAVRAVREADAREHFAIFRGGHDPFDPLAVLVR</sequence>
<dbReference type="EMBL" id="JACHMN010000003">
    <property type="protein sequence ID" value="MBB5872801.1"/>
    <property type="molecule type" value="Genomic_DNA"/>
</dbReference>
<dbReference type="Proteomes" id="UP000587527">
    <property type="component" value="Unassembled WGS sequence"/>
</dbReference>
<organism evidence="1 2">
    <name type="scientific">Allocatelliglobosispora scoriae</name>
    <dbReference type="NCBI Taxonomy" id="643052"/>
    <lineage>
        <taxon>Bacteria</taxon>
        <taxon>Bacillati</taxon>
        <taxon>Actinomycetota</taxon>
        <taxon>Actinomycetes</taxon>
        <taxon>Micromonosporales</taxon>
        <taxon>Micromonosporaceae</taxon>
        <taxon>Allocatelliglobosispora</taxon>
    </lineage>
</organism>
<keyword evidence="2" id="KW-1185">Reference proteome</keyword>
<comment type="caution">
    <text evidence="1">The sequence shown here is derived from an EMBL/GenBank/DDBJ whole genome shotgun (WGS) entry which is preliminary data.</text>
</comment>
<protein>
    <submittedName>
        <fullName evidence="1">Methyl-accepting chemotaxis protein</fullName>
    </submittedName>
</protein>